<geneLocation type="plasmid" evidence="4">
    <name>pdfe dna</name>
</geneLocation>
<protein>
    <recommendedName>
        <fullName evidence="2">MobA/VirD2-like nuclease domain-containing protein</fullName>
    </recommendedName>
</protein>
<evidence type="ECO:0000313" key="4">
    <source>
        <dbReference type="Proteomes" id="UP000269883"/>
    </source>
</evidence>
<evidence type="ECO:0000313" key="3">
    <source>
        <dbReference type="EMBL" id="BBD10145.1"/>
    </source>
</evidence>
<evidence type="ECO:0000256" key="1">
    <source>
        <dbReference type="SAM" id="MobiDB-lite"/>
    </source>
</evidence>
<feature type="region of interest" description="Disordered" evidence="1">
    <location>
        <begin position="273"/>
        <end position="294"/>
    </location>
</feature>
<sequence length="617" mass="70148">MSSQNNYDYDDEQTGGRGGGSKGGRVKIPTSQSGGSGKTGSGSSGQAAKPSQAVIKHISSPKGPGVRRSLDYIARLELEGQEGEHLNELQDELDLPEVPQAPPGMMREIRDAERAQNAELTAIRDERREIYKELGPERQKERGSEIVRQAGLAFTGAQAKDKTKLPPVVQGKLPRVKAQPVLTPEQNKYFQERTFKARIKYREDYARAIRTNYADKAVKTALESAQERRNVQAMAVNKISKSQKAKRDRALKRTEILFKKTLRDIETGDHFYTRSQKAKRTSGKNSQEKKQEAHVKLIRDDGGWITTREGIKKHNDRWQKQFKAVKVKGRKGKTRDTMHFTFSAGADQTPENREKVLAAAQAVAKKHFKGHEYVIGLHQDAKHPHVHVLLNTHPKLREKGKTQKFHYTNSVREESRKDFGRELSMRGLEHIATRKSQEKPPHLHEQIGKQLASLERRERQFQRGMKRKAPRRDVPGHREAVRKQLGRMQTAIDKASWGTMQKGEAQKAVRNFSKDFERRHKKLNVHELNSTMRSIEGNVKGLENDSEDARGMKGSNKRQRGKTIENLGKTGLGQIERARKAIRESKQLPKEQRLDALKLLKGHERSIHKAMGRSKGR</sequence>
<feature type="region of interest" description="Disordered" evidence="1">
    <location>
        <begin position="1"/>
        <end position="67"/>
    </location>
</feature>
<dbReference type="Pfam" id="PF03432">
    <property type="entry name" value="Relaxase"/>
    <property type="match status" value="1"/>
</dbReference>
<dbReference type="Proteomes" id="UP000269883">
    <property type="component" value="Plasmid pDFE"/>
</dbReference>
<reference evidence="3 4" key="1">
    <citation type="journal article" date="2018" name="Sci. Adv.">
        <title>Multi-heme cytochromes provide a pathway for survival in energy-limited environments.</title>
        <authorList>
            <person name="Deng X."/>
            <person name="Dohmae N."/>
            <person name="Nealson K.H."/>
            <person name="Hashimoto K."/>
            <person name="Okamoto A."/>
        </authorList>
    </citation>
    <scope>NUCLEOTIDE SEQUENCE [LARGE SCALE GENOMIC DNA]</scope>
    <source>
        <strain evidence="3 4">IS5</strain>
        <plasmid evidence="4">pdfe dna</plasmid>
    </source>
</reference>
<feature type="region of interest" description="Disordered" evidence="1">
    <location>
        <begin position="542"/>
        <end position="572"/>
    </location>
</feature>
<accession>A0A2Z6B440</accession>
<gene>
    <name evidence="3" type="ORF">DFE_A0044</name>
</gene>
<evidence type="ECO:0000259" key="2">
    <source>
        <dbReference type="Pfam" id="PF03432"/>
    </source>
</evidence>
<dbReference type="RefSeq" id="WP_126381647.1">
    <property type="nucleotide sequence ID" value="NZ_AP017379.1"/>
</dbReference>
<feature type="region of interest" description="Disordered" evidence="1">
    <location>
        <begin position="83"/>
        <end position="103"/>
    </location>
</feature>
<dbReference type="EMBL" id="AP017379">
    <property type="protein sequence ID" value="BBD10145.1"/>
    <property type="molecule type" value="Genomic_DNA"/>
</dbReference>
<dbReference type="InterPro" id="IPR005094">
    <property type="entry name" value="Endonuclease_MobA/VirD2"/>
</dbReference>
<keyword evidence="3" id="KW-0614">Plasmid</keyword>
<feature type="domain" description="MobA/VirD2-like nuclease" evidence="2">
    <location>
        <begin position="310"/>
        <end position="394"/>
    </location>
</feature>
<keyword evidence="4" id="KW-1185">Reference proteome</keyword>
<dbReference type="AlphaFoldDB" id="A0A2Z6B440"/>
<name>A0A2Z6B440_9BACT</name>
<dbReference type="OrthoDB" id="955344at2"/>
<dbReference type="KEGG" id="dfl:DFE_A0044"/>
<proteinExistence type="predicted"/>
<feature type="compositionally biased region" description="Gly residues" evidence="1">
    <location>
        <begin position="34"/>
        <end position="43"/>
    </location>
</feature>
<organism evidence="3 4">
    <name type="scientific">Desulfovibrio ferrophilus</name>
    <dbReference type="NCBI Taxonomy" id="241368"/>
    <lineage>
        <taxon>Bacteria</taxon>
        <taxon>Pseudomonadati</taxon>
        <taxon>Thermodesulfobacteriota</taxon>
        <taxon>Desulfovibrionia</taxon>
        <taxon>Desulfovibrionales</taxon>
        <taxon>Desulfovibrionaceae</taxon>
        <taxon>Desulfovibrio</taxon>
    </lineage>
</organism>